<reference evidence="5" key="1">
    <citation type="submission" date="2023-01" db="EMBL/GenBank/DDBJ databases">
        <authorList>
            <person name="Piombo E."/>
        </authorList>
    </citation>
    <scope>NUCLEOTIDE SEQUENCE</scope>
</reference>
<protein>
    <recommendedName>
        <fullName evidence="4">O-methyltransferase C-terminal domain-containing protein</fullName>
    </recommendedName>
</protein>
<dbReference type="InterPro" id="IPR016461">
    <property type="entry name" value="COMT-like"/>
</dbReference>
<evidence type="ECO:0000256" key="2">
    <source>
        <dbReference type="ARBA" id="ARBA00022679"/>
    </source>
</evidence>
<dbReference type="GO" id="GO:0032259">
    <property type="term" value="P:methylation"/>
    <property type="evidence" value="ECO:0007669"/>
    <property type="project" value="UniProtKB-KW"/>
</dbReference>
<keyword evidence="1" id="KW-0489">Methyltransferase</keyword>
<dbReference type="GO" id="GO:0008171">
    <property type="term" value="F:O-methyltransferase activity"/>
    <property type="evidence" value="ECO:0007669"/>
    <property type="project" value="InterPro"/>
</dbReference>
<evidence type="ECO:0000313" key="6">
    <source>
        <dbReference type="Proteomes" id="UP001160390"/>
    </source>
</evidence>
<evidence type="ECO:0000256" key="1">
    <source>
        <dbReference type="ARBA" id="ARBA00022603"/>
    </source>
</evidence>
<comment type="caution">
    <text evidence="5">The sequence shown here is derived from an EMBL/GenBank/DDBJ whole genome shotgun (WGS) entry which is preliminary data.</text>
</comment>
<dbReference type="AlphaFoldDB" id="A0AA35LTK6"/>
<organism evidence="5 6">
    <name type="scientific">Clonostachys chloroleuca</name>
    <dbReference type="NCBI Taxonomy" id="1926264"/>
    <lineage>
        <taxon>Eukaryota</taxon>
        <taxon>Fungi</taxon>
        <taxon>Dikarya</taxon>
        <taxon>Ascomycota</taxon>
        <taxon>Pezizomycotina</taxon>
        <taxon>Sordariomycetes</taxon>
        <taxon>Hypocreomycetidae</taxon>
        <taxon>Hypocreales</taxon>
        <taxon>Bionectriaceae</taxon>
        <taxon>Clonostachys</taxon>
    </lineage>
</organism>
<sequence>MALFSSKNDESLTDLDTQKMGSDKVSTSVDARVLISQLKLIASDPSVLKGLENGERLQLKQVARSAADALETPFETMVRIAYSLSFSVVCKIKLTQYFKPLLLVTARIGQDHGIFAKLCATAGPVSLGELLTTSKIPSDTLDSVMDSICARGMAARVEAQAFAATPLTHLLSSPELRAAHTHYHDSVLPGLVKLKEFLHYPHGPRTAWQMGHDTDLSYYAWLDGHPVQKDAFHIYMEAHVIGLPTWLDVLDFEKELAAGARAEDVIFVDVGGSNGQQCAALRKQYPRLLGRVILQDRPAVLESALEVQGMEKMGYDYLMEQPVKGSRVFYFRQILHNNDDETCKKILRAQLSAMDCNTVLVIDDKVLPDRDQLTDSMDSEYQASLSLVMRALFNSQERREAHWRRLVEEAGLVVKDIRKYTEWDDAVVLCVKQ</sequence>
<evidence type="ECO:0000313" key="5">
    <source>
        <dbReference type="EMBL" id="CAI6063665.1"/>
    </source>
</evidence>
<name>A0AA35LTK6_9HYPO</name>
<evidence type="ECO:0000259" key="4">
    <source>
        <dbReference type="Pfam" id="PF00891"/>
    </source>
</evidence>
<dbReference type="InterPro" id="IPR036388">
    <property type="entry name" value="WH-like_DNA-bd_sf"/>
</dbReference>
<dbReference type="Gene3D" id="3.40.50.150">
    <property type="entry name" value="Vaccinia Virus protein VP39"/>
    <property type="match status" value="1"/>
</dbReference>
<dbReference type="Pfam" id="PF00891">
    <property type="entry name" value="Methyltransf_2"/>
    <property type="match status" value="1"/>
</dbReference>
<dbReference type="PANTHER" id="PTHR43712:SF4">
    <property type="entry name" value="O-METHYLTRANSFERASE DOMAIN-CONTAINING PROTEIN"/>
    <property type="match status" value="1"/>
</dbReference>
<keyword evidence="6" id="KW-1185">Reference proteome</keyword>
<dbReference type="PROSITE" id="PS51683">
    <property type="entry name" value="SAM_OMT_II"/>
    <property type="match status" value="1"/>
</dbReference>
<keyword evidence="2" id="KW-0808">Transferase</keyword>
<feature type="domain" description="O-methyltransferase C-terminal" evidence="4">
    <location>
        <begin position="267"/>
        <end position="411"/>
    </location>
</feature>
<proteinExistence type="predicted"/>
<evidence type="ECO:0000256" key="3">
    <source>
        <dbReference type="ARBA" id="ARBA00022691"/>
    </source>
</evidence>
<keyword evidence="3" id="KW-0949">S-adenosyl-L-methionine</keyword>
<dbReference type="Proteomes" id="UP001160390">
    <property type="component" value="Unassembled WGS sequence"/>
</dbReference>
<dbReference type="Gene3D" id="1.10.10.10">
    <property type="entry name" value="Winged helix-like DNA-binding domain superfamily/Winged helix DNA-binding domain"/>
    <property type="match status" value="1"/>
</dbReference>
<dbReference type="EMBL" id="CABFNP030000619">
    <property type="protein sequence ID" value="CAI6063665.1"/>
    <property type="molecule type" value="Genomic_DNA"/>
</dbReference>
<gene>
    <name evidence="5" type="ORF">CCHLO57077_00011805</name>
</gene>
<accession>A0AA35LTK6</accession>
<dbReference type="InterPro" id="IPR001077">
    <property type="entry name" value="COMT_C"/>
</dbReference>
<dbReference type="InterPro" id="IPR029063">
    <property type="entry name" value="SAM-dependent_MTases_sf"/>
</dbReference>
<dbReference type="PANTHER" id="PTHR43712">
    <property type="entry name" value="PUTATIVE (AFU_ORTHOLOGUE AFUA_4G14580)-RELATED"/>
    <property type="match status" value="1"/>
</dbReference>
<dbReference type="SUPFAM" id="SSF53335">
    <property type="entry name" value="S-adenosyl-L-methionine-dependent methyltransferases"/>
    <property type="match status" value="1"/>
</dbReference>